<protein>
    <submittedName>
        <fullName evidence="2">Uncharacterized protein</fullName>
    </submittedName>
</protein>
<keyword evidence="1" id="KW-1133">Transmembrane helix</keyword>
<gene>
    <name evidence="2" type="ORF">H0A36_16555</name>
</gene>
<keyword evidence="1" id="KW-0472">Membrane</keyword>
<dbReference type="AlphaFoldDB" id="A0A853IEM9"/>
<dbReference type="EMBL" id="JACCKB010000027">
    <property type="protein sequence ID" value="NYZ67625.1"/>
    <property type="molecule type" value="Genomic_DNA"/>
</dbReference>
<dbReference type="Pfam" id="PF19510">
    <property type="entry name" value="DUF6044"/>
    <property type="match status" value="1"/>
</dbReference>
<proteinExistence type="predicted"/>
<evidence type="ECO:0000256" key="1">
    <source>
        <dbReference type="SAM" id="Phobius"/>
    </source>
</evidence>
<evidence type="ECO:0000313" key="2">
    <source>
        <dbReference type="EMBL" id="NYZ67625.1"/>
    </source>
</evidence>
<organism evidence="2 3">
    <name type="scientific">Spartinivicinus marinus</name>
    <dbReference type="NCBI Taxonomy" id="2994442"/>
    <lineage>
        <taxon>Bacteria</taxon>
        <taxon>Pseudomonadati</taxon>
        <taxon>Pseudomonadota</taxon>
        <taxon>Gammaproteobacteria</taxon>
        <taxon>Oceanospirillales</taxon>
        <taxon>Zooshikellaceae</taxon>
        <taxon>Spartinivicinus</taxon>
    </lineage>
</organism>
<feature type="transmembrane region" description="Helical" evidence="1">
    <location>
        <begin position="92"/>
        <end position="115"/>
    </location>
</feature>
<dbReference type="Proteomes" id="UP000569732">
    <property type="component" value="Unassembled WGS sequence"/>
</dbReference>
<comment type="caution">
    <text evidence="2">The sequence shown here is derived from an EMBL/GenBank/DDBJ whole genome shotgun (WGS) entry which is preliminary data.</text>
</comment>
<keyword evidence="1" id="KW-0812">Transmembrane</keyword>
<accession>A0A853IEM9</accession>
<keyword evidence="3" id="KW-1185">Reference proteome</keyword>
<feature type="transmembrane region" description="Helical" evidence="1">
    <location>
        <begin position="6"/>
        <end position="26"/>
    </location>
</feature>
<dbReference type="InterPro" id="IPR046107">
    <property type="entry name" value="DUF6044"/>
</dbReference>
<reference evidence="2 3" key="1">
    <citation type="submission" date="2020-07" db="EMBL/GenBank/DDBJ databases">
        <title>Endozoicomonas sp. nov., isolated from sediment.</title>
        <authorList>
            <person name="Gu T."/>
        </authorList>
    </citation>
    <scope>NUCLEOTIDE SEQUENCE [LARGE SCALE GENOMIC DNA]</scope>
    <source>
        <strain evidence="2 3">SM1973</strain>
    </source>
</reference>
<evidence type="ECO:0000313" key="3">
    <source>
        <dbReference type="Proteomes" id="UP000569732"/>
    </source>
</evidence>
<sequence>MVNFVISLLVEYQLVIVMLGLVEGFISHRVEFEFNDISLMSAYNQSFRIFIWGQEHALSQQYIYIIPSIGLAVFFIVLQRSFVSYFTAYIDYIYVLFVLFVFIGAGIYIYIYIYIYKYLVRAFIFFW</sequence>
<name>A0A853IEM9_9GAMM</name>
<feature type="transmembrane region" description="Helical" evidence="1">
    <location>
        <begin position="62"/>
        <end position="86"/>
    </location>
</feature>